<reference evidence="1 2" key="1">
    <citation type="submission" date="2019-03" db="EMBL/GenBank/DDBJ databases">
        <title>Complete genome sequence of Ferrigenium kumadai strain An22, a microaerophilic iron-oxidizing bacterium isolated from a paddy field soil.</title>
        <authorList>
            <person name="Watanabe T."/>
            <person name="Asakawa S."/>
        </authorList>
    </citation>
    <scope>NUCLEOTIDE SEQUENCE [LARGE SCALE GENOMIC DNA]</scope>
    <source>
        <strain evidence="1 2">An22</strain>
    </source>
</reference>
<evidence type="ECO:0008006" key="3">
    <source>
        <dbReference type="Google" id="ProtNLM"/>
    </source>
</evidence>
<dbReference type="EMBL" id="AP019536">
    <property type="protein sequence ID" value="BBJ00467.1"/>
    <property type="molecule type" value="Genomic_DNA"/>
</dbReference>
<dbReference type="Pfam" id="PF05258">
    <property type="entry name" value="DciA"/>
    <property type="match status" value="1"/>
</dbReference>
<dbReference type="RefSeq" id="WP_212785701.1">
    <property type="nucleotide sequence ID" value="NZ_AP019536.1"/>
</dbReference>
<evidence type="ECO:0000313" key="2">
    <source>
        <dbReference type="Proteomes" id="UP001319121"/>
    </source>
</evidence>
<dbReference type="InterPro" id="IPR007922">
    <property type="entry name" value="DciA-like"/>
</dbReference>
<proteinExistence type="predicted"/>
<dbReference type="AlphaFoldDB" id="A0AAN1T1E9"/>
<sequence length="144" mass="15415">MVAYNFVAHRFGTLLSGSPELRPLVSRAQALSALQRHFAGVAPSYLAQSSMVSGLQFGTLTVVVANATVAAKLRQLAPELVVLLQNRGCEISGIRVKVQVSVAPVPRKNTPRQLSRTARNALDGLSASLEESPLKQALEKLARD</sequence>
<keyword evidence="2" id="KW-1185">Reference proteome</keyword>
<evidence type="ECO:0000313" key="1">
    <source>
        <dbReference type="EMBL" id="BBJ00467.1"/>
    </source>
</evidence>
<protein>
    <recommendedName>
        <fullName evidence="3">DUF721 domain-containing protein</fullName>
    </recommendedName>
</protein>
<accession>A0AAN1T1E9</accession>
<name>A0AAN1T1E9_9PROT</name>
<dbReference type="KEGG" id="fku:FGKAn22_21590"/>
<organism evidence="1 2">
    <name type="scientific">Ferrigenium kumadai</name>
    <dbReference type="NCBI Taxonomy" id="1682490"/>
    <lineage>
        <taxon>Bacteria</taxon>
        <taxon>Pseudomonadati</taxon>
        <taxon>Pseudomonadota</taxon>
        <taxon>Betaproteobacteria</taxon>
        <taxon>Nitrosomonadales</taxon>
        <taxon>Gallionellaceae</taxon>
        <taxon>Ferrigenium</taxon>
    </lineage>
</organism>
<gene>
    <name evidence="1" type="ORF">FGKAn22_21590</name>
</gene>
<dbReference type="Proteomes" id="UP001319121">
    <property type="component" value="Chromosome"/>
</dbReference>